<dbReference type="HOGENOM" id="CLU_2987150_0_0_10"/>
<gene>
    <name evidence="1" type="ORF">HMPREF1981_01495</name>
</gene>
<evidence type="ECO:0000313" key="1">
    <source>
        <dbReference type="EMBL" id="ERI85696.1"/>
    </source>
</evidence>
<dbReference type="PATRIC" id="fig|1321819.3.peg.1374"/>
<sequence length="57" mass="6148">MGSLGILKSVPAELYEYSCGNEVKTVLISVVNWRNPTSVPAEATSISVETEEGLLKH</sequence>
<dbReference type="EMBL" id="AWSV01000081">
    <property type="protein sequence ID" value="ERI85696.1"/>
    <property type="molecule type" value="Genomic_DNA"/>
</dbReference>
<name>U2E0G3_9BACE</name>
<organism evidence="1 2">
    <name type="scientific">Bacteroides pyogenes F0041</name>
    <dbReference type="NCBI Taxonomy" id="1321819"/>
    <lineage>
        <taxon>Bacteria</taxon>
        <taxon>Pseudomonadati</taxon>
        <taxon>Bacteroidota</taxon>
        <taxon>Bacteroidia</taxon>
        <taxon>Bacteroidales</taxon>
        <taxon>Bacteroidaceae</taxon>
        <taxon>Bacteroides</taxon>
    </lineage>
</organism>
<dbReference type="Proteomes" id="UP000016496">
    <property type="component" value="Unassembled WGS sequence"/>
</dbReference>
<comment type="caution">
    <text evidence="1">The sequence shown here is derived from an EMBL/GenBank/DDBJ whole genome shotgun (WGS) entry which is preliminary data.</text>
</comment>
<evidence type="ECO:0000313" key="2">
    <source>
        <dbReference type="Proteomes" id="UP000016496"/>
    </source>
</evidence>
<protein>
    <submittedName>
        <fullName evidence="1">Uncharacterized protein</fullName>
    </submittedName>
</protein>
<reference evidence="1 2" key="1">
    <citation type="submission" date="2013-08" db="EMBL/GenBank/DDBJ databases">
        <authorList>
            <person name="Weinstock G."/>
            <person name="Sodergren E."/>
            <person name="Wylie T."/>
            <person name="Fulton L."/>
            <person name="Fulton R."/>
            <person name="Fronick C."/>
            <person name="O'Laughlin M."/>
            <person name="Godfrey J."/>
            <person name="Miner T."/>
            <person name="Herter B."/>
            <person name="Appelbaum E."/>
            <person name="Cordes M."/>
            <person name="Lek S."/>
            <person name="Wollam A."/>
            <person name="Pepin K.H."/>
            <person name="Palsikar V.B."/>
            <person name="Mitreva M."/>
            <person name="Wilson R.K."/>
        </authorList>
    </citation>
    <scope>NUCLEOTIDE SEQUENCE [LARGE SCALE GENOMIC DNA]</scope>
    <source>
        <strain evidence="1 2">F0041</strain>
    </source>
</reference>
<dbReference type="AlphaFoldDB" id="U2E0G3"/>
<proteinExistence type="predicted"/>
<accession>U2E0G3</accession>